<dbReference type="SUPFAM" id="SSF53383">
    <property type="entry name" value="PLP-dependent transferases"/>
    <property type="match status" value="1"/>
</dbReference>
<dbReference type="PANTHER" id="PTHR45677">
    <property type="entry name" value="GLUTAMATE DECARBOXYLASE-RELATED"/>
    <property type="match status" value="1"/>
</dbReference>
<keyword evidence="8" id="KW-1185">Reference proteome</keyword>
<evidence type="ECO:0000256" key="1">
    <source>
        <dbReference type="ARBA" id="ARBA00001933"/>
    </source>
</evidence>
<dbReference type="RefSeq" id="XP_069199522.1">
    <property type="nucleotide sequence ID" value="XM_069346650.1"/>
</dbReference>
<keyword evidence="5 6" id="KW-0456">Lyase</keyword>
<name>A0ABR3PB04_9PEZI</name>
<evidence type="ECO:0000256" key="2">
    <source>
        <dbReference type="ARBA" id="ARBA00009533"/>
    </source>
</evidence>
<gene>
    <name evidence="7" type="ORF">AAFC00_006661</name>
</gene>
<dbReference type="InterPro" id="IPR002129">
    <property type="entry name" value="PyrdxlP-dep_de-COase"/>
</dbReference>
<proteinExistence type="inferred from homology"/>
<evidence type="ECO:0000256" key="5">
    <source>
        <dbReference type="ARBA" id="ARBA00023239"/>
    </source>
</evidence>
<comment type="caution">
    <text evidence="7">The sequence shown here is derived from an EMBL/GenBank/DDBJ whole genome shotgun (WGS) entry which is preliminary data.</text>
</comment>
<dbReference type="Proteomes" id="UP001562354">
    <property type="component" value="Unassembled WGS sequence"/>
</dbReference>
<dbReference type="Pfam" id="PF00282">
    <property type="entry name" value="Pyridoxal_deC"/>
    <property type="match status" value="1"/>
</dbReference>
<dbReference type="PANTHER" id="PTHR45677:SF8">
    <property type="entry name" value="CYSTEINE SULFINIC ACID DECARBOXYLASE"/>
    <property type="match status" value="1"/>
</dbReference>
<evidence type="ECO:0000256" key="4">
    <source>
        <dbReference type="ARBA" id="ARBA00022898"/>
    </source>
</evidence>
<accession>A0ABR3PB04</accession>
<keyword evidence="3" id="KW-0210">Decarboxylase</keyword>
<protein>
    <recommendedName>
        <fullName evidence="9">Glutamate decarboxylase</fullName>
    </recommendedName>
</protein>
<evidence type="ECO:0008006" key="9">
    <source>
        <dbReference type="Google" id="ProtNLM"/>
    </source>
</evidence>
<evidence type="ECO:0000256" key="6">
    <source>
        <dbReference type="RuleBase" id="RU000382"/>
    </source>
</evidence>
<dbReference type="Gene3D" id="3.90.1150.170">
    <property type="match status" value="1"/>
</dbReference>
<sequence length="533" mass="57267">MSSLPTRAADNQQLDRAGEVQDLIDSIKDLIVPFIRAADVDAASKSTGHGLQVDGQGPRTALVEYHPPQKLQSLFKPQLPTQGAGKEGLLQVVQDVLKYSVNTWDQGFLDKLYASTNAVGVATELLLSVLNTNVHVYQVSPALTIVEKTVTRALATLYGFKGAHSGGIAQPGGSASNQTSVVIARNTLYPDTKVNGIQGKKFVLFTSAHGHYSLEKAAQMFGFGSGAVRGVAVNEQGQMKPDALDEAIEQAKKAGEVPFYVNATAGTTVLGSYDDVGQIADVIAKHKDTPIWLHVDGSWGGPVVFSKKHAPSKLPGIEKADSIGVTPHKMLSVPVTSSFLLCKDMRQCQAAMTLPAGYLFHNSDDDDESAADSSALDSKGNVEASAPAREIFDLADLTPQCGRRGDALKLALSWVYYGQEGLEARIDSGFEMSKYLADLVGSKENFTLVSENPPPCWQVCFYYNKQEGSGHRNKNSKITEQIARALVPKGFMIDYSPGEDGMFFRVVVNGGTRKETAEGLVKAIDDIGKDIKI</sequence>
<comment type="similarity">
    <text evidence="2 6">Belongs to the group II decarboxylase family.</text>
</comment>
<dbReference type="Gene3D" id="3.40.640.10">
    <property type="entry name" value="Type I PLP-dependent aspartate aminotransferase-like (Major domain)"/>
    <property type="match status" value="1"/>
</dbReference>
<reference evidence="7 8" key="1">
    <citation type="submission" date="2024-07" db="EMBL/GenBank/DDBJ databases">
        <title>Draft sequence of the Neodothiora populina.</title>
        <authorList>
            <person name="Drown D.D."/>
            <person name="Schuette U.S."/>
            <person name="Buechlein A.B."/>
            <person name="Rusch D.R."/>
            <person name="Winton L.W."/>
            <person name="Adams G.A."/>
        </authorList>
    </citation>
    <scope>NUCLEOTIDE SEQUENCE [LARGE SCALE GENOMIC DNA]</scope>
    <source>
        <strain evidence="7 8">CPC 39397</strain>
    </source>
</reference>
<evidence type="ECO:0000313" key="8">
    <source>
        <dbReference type="Proteomes" id="UP001562354"/>
    </source>
</evidence>
<dbReference type="InterPro" id="IPR015421">
    <property type="entry name" value="PyrdxlP-dep_Trfase_major"/>
</dbReference>
<organism evidence="7 8">
    <name type="scientific">Neodothiora populina</name>
    <dbReference type="NCBI Taxonomy" id="2781224"/>
    <lineage>
        <taxon>Eukaryota</taxon>
        <taxon>Fungi</taxon>
        <taxon>Dikarya</taxon>
        <taxon>Ascomycota</taxon>
        <taxon>Pezizomycotina</taxon>
        <taxon>Dothideomycetes</taxon>
        <taxon>Dothideomycetidae</taxon>
        <taxon>Dothideales</taxon>
        <taxon>Dothioraceae</taxon>
        <taxon>Neodothiora</taxon>
    </lineage>
</organism>
<evidence type="ECO:0000256" key="3">
    <source>
        <dbReference type="ARBA" id="ARBA00022793"/>
    </source>
</evidence>
<dbReference type="EMBL" id="JBFMKM010000010">
    <property type="protein sequence ID" value="KAL1303247.1"/>
    <property type="molecule type" value="Genomic_DNA"/>
</dbReference>
<dbReference type="GeneID" id="95980360"/>
<dbReference type="InterPro" id="IPR015424">
    <property type="entry name" value="PyrdxlP-dep_Trfase"/>
</dbReference>
<keyword evidence="4 6" id="KW-0663">Pyridoxal phosphate</keyword>
<comment type="cofactor">
    <cofactor evidence="1 6">
        <name>pyridoxal 5'-phosphate</name>
        <dbReference type="ChEBI" id="CHEBI:597326"/>
    </cofactor>
</comment>
<evidence type="ECO:0000313" key="7">
    <source>
        <dbReference type="EMBL" id="KAL1303247.1"/>
    </source>
</evidence>